<evidence type="ECO:0000256" key="1">
    <source>
        <dbReference type="ARBA" id="ARBA00008857"/>
    </source>
</evidence>
<dbReference type="Gene3D" id="1.10.443.10">
    <property type="entry name" value="Intergrase catalytic core"/>
    <property type="match status" value="1"/>
</dbReference>
<dbReference type="SUPFAM" id="SSF56349">
    <property type="entry name" value="DNA breaking-rejoining enzymes"/>
    <property type="match status" value="1"/>
</dbReference>
<dbReference type="GO" id="GO:0016787">
    <property type="term" value="F:hydrolase activity"/>
    <property type="evidence" value="ECO:0007669"/>
    <property type="project" value="UniProtKB-KW"/>
</dbReference>
<dbReference type="GO" id="GO:0016740">
    <property type="term" value="F:transferase activity"/>
    <property type="evidence" value="ECO:0007669"/>
    <property type="project" value="UniProtKB-KW"/>
</dbReference>
<dbReference type="InterPro" id="IPR011010">
    <property type="entry name" value="DNA_brk_join_enz"/>
</dbReference>
<name>A0A8S5UAD4_9CAUD</name>
<dbReference type="InterPro" id="IPR013762">
    <property type="entry name" value="Integrase-like_cat_sf"/>
</dbReference>
<dbReference type="Pfam" id="PF00589">
    <property type="entry name" value="Phage_integrase"/>
    <property type="match status" value="1"/>
</dbReference>
<reference evidence="9" key="1">
    <citation type="journal article" date="2021" name="Proc. Natl. Acad. Sci. U.S.A.">
        <title>A Catalog of Tens of Thousands of Viruses from Human Metagenomes Reveals Hidden Associations with Chronic Diseases.</title>
        <authorList>
            <person name="Tisza M.J."/>
            <person name="Buck C.B."/>
        </authorList>
    </citation>
    <scope>NUCLEOTIDE SEQUENCE</scope>
    <source>
        <strain evidence="9">CtWPU11</strain>
    </source>
</reference>
<keyword evidence="4" id="KW-0378">Hydrolase</keyword>
<dbReference type="PANTHER" id="PTHR30349:SF64">
    <property type="entry name" value="PROPHAGE INTEGRASE INTD-RELATED"/>
    <property type="match status" value="1"/>
</dbReference>
<dbReference type="PROSITE" id="PS51898">
    <property type="entry name" value="TYR_RECOMBINASE"/>
    <property type="match status" value="1"/>
</dbReference>
<dbReference type="InterPro" id="IPR050090">
    <property type="entry name" value="Tyrosine_recombinase_XerCD"/>
</dbReference>
<feature type="domain" description="Tyr recombinase" evidence="8">
    <location>
        <begin position="174"/>
        <end position="353"/>
    </location>
</feature>
<evidence type="ECO:0000313" key="9">
    <source>
        <dbReference type="EMBL" id="DAF91403.1"/>
    </source>
</evidence>
<proteinExistence type="inferred from homology"/>
<dbReference type="GO" id="GO:0015074">
    <property type="term" value="P:DNA integration"/>
    <property type="evidence" value="ECO:0007669"/>
    <property type="project" value="UniProtKB-KW"/>
</dbReference>
<accession>A0A8S5UAD4</accession>
<organism evidence="9">
    <name type="scientific">Myoviridae sp. ctWPU11</name>
    <dbReference type="NCBI Taxonomy" id="2825118"/>
    <lineage>
        <taxon>Viruses</taxon>
        <taxon>Duplodnaviria</taxon>
        <taxon>Heunggongvirae</taxon>
        <taxon>Uroviricota</taxon>
        <taxon>Caudoviricetes</taxon>
    </lineage>
</organism>
<evidence type="ECO:0000256" key="2">
    <source>
        <dbReference type="ARBA" id="ARBA00016082"/>
    </source>
</evidence>
<keyword evidence="7" id="KW-1160">Virus entry into host cell</keyword>
<comment type="similarity">
    <text evidence="1">Belongs to the 'phage' integrase family.</text>
</comment>
<evidence type="ECO:0000256" key="4">
    <source>
        <dbReference type="ARBA" id="ARBA00022801"/>
    </source>
</evidence>
<dbReference type="PANTHER" id="PTHR30349">
    <property type="entry name" value="PHAGE INTEGRASE-RELATED"/>
    <property type="match status" value="1"/>
</dbReference>
<keyword evidence="6" id="KW-0233">DNA recombination</keyword>
<dbReference type="GO" id="GO:0006310">
    <property type="term" value="P:DNA recombination"/>
    <property type="evidence" value="ECO:0007669"/>
    <property type="project" value="UniProtKB-KW"/>
</dbReference>
<dbReference type="CDD" id="cd00796">
    <property type="entry name" value="INT_Rci_Hp1_C"/>
    <property type="match status" value="1"/>
</dbReference>
<evidence type="ECO:0000256" key="3">
    <source>
        <dbReference type="ARBA" id="ARBA00022679"/>
    </source>
</evidence>
<dbReference type="GO" id="GO:0044826">
    <property type="term" value="P:viral genome integration into host DNA"/>
    <property type="evidence" value="ECO:0007669"/>
    <property type="project" value="UniProtKB-KW"/>
</dbReference>
<keyword evidence="5" id="KW-0229">DNA integration</keyword>
<protein>
    <recommendedName>
        <fullName evidence="2">Integrase</fullName>
    </recommendedName>
</protein>
<dbReference type="GO" id="GO:0003677">
    <property type="term" value="F:DNA binding"/>
    <property type="evidence" value="ECO:0007669"/>
    <property type="project" value="InterPro"/>
</dbReference>
<evidence type="ECO:0000256" key="6">
    <source>
        <dbReference type="ARBA" id="ARBA00023172"/>
    </source>
</evidence>
<dbReference type="EMBL" id="BK016053">
    <property type="protein sequence ID" value="DAF91403.1"/>
    <property type="molecule type" value="Genomic_DNA"/>
</dbReference>
<dbReference type="InterPro" id="IPR002104">
    <property type="entry name" value="Integrase_catalytic"/>
</dbReference>
<evidence type="ECO:0000256" key="7">
    <source>
        <dbReference type="ARBA" id="ARBA00023195"/>
    </source>
</evidence>
<dbReference type="GO" id="GO:0075713">
    <property type="term" value="P:establishment of integrated proviral latency"/>
    <property type="evidence" value="ECO:0007669"/>
    <property type="project" value="UniProtKB-KW"/>
</dbReference>
<keyword evidence="7" id="KW-1179">Viral genome integration</keyword>
<evidence type="ECO:0000256" key="5">
    <source>
        <dbReference type="ARBA" id="ARBA00022908"/>
    </source>
</evidence>
<sequence length="394" mass="44577">MPTKLKSRGNCWLARVVIDGQQVDSKVFPPGRSKGPEWMAAKTWEVERKKEFLELRERQRKTLTGFGLLLAWGEAYLDHVGRTMSRITLTEKQTVMQALFGYCREAGLTGIGDLTRNTWTLFLTKVASERGPRRANVYRKNLLAAWNWAVDSGLPGFPQAHCPLERIRPFPVEAGVRYVPPEEDVIKVLQQAHGQDLVMLLTYYYTGARRGEVFRLLWSDVNFDSGSIRLVDHKGRDGSPRSRWVPMHPELAKALRWWQAVRPCVVDNVFMQNHCDGTLGEPFQQRSKLMPRLCRKAGVKPFGFHALRHKAAAITFTAGGLAVAQTLMGHSRATTTDIYVRSAGLYGDRSVMMDALGESSIGIAAEQLLEMEMPRRLQPREAFCKHASVNNRLQ</sequence>
<evidence type="ECO:0000259" key="8">
    <source>
        <dbReference type="PROSITE" id="PS51898"/>
    </source>
</evidence>
<keyword evidence="3" id="KW-0808">Transferase</keyword>